<sequence>MQMSTTSDKDAIEKLKDQFPILLFSLSTQVQIQALTRTRQLIENSIEVVKTSDNSSTVNGNVAQAYDLFWLWTLGAYEVTRTMCQNKACFDPSLHQGLLDLKHYLAELRMPFAKQELARSGQPVSRENSITGIHEQLGMAFEVRGVVYHTIEVMDRFTRFVAKIKREQILRRID</sequence>
<evidence type="ECO:0008006" key="3">
    <source>
        <dbReference type="Google" id="ProtNLM"/>
    </source>
</evidence>
<evidence type="ECO:0000313" key="2">
    <source>
        <dbReference type="Proteomes" id="UP001652564"/>
    </source>
</evidence>
<evidence type="ECO:0000313" key="1">
    <source>
        <dbReference type="EMBL" id="MCV2872339.1"/>
    </source>
</evidence>
<comment type="caution">
    <text evidence="1">The sequence shown here is derived from an EMBL/GenBank/DDBJ whole genome shotgun (WGS) entry which is preliminary data.</text>
</comment>
<accession>A0ABT2ZMI1</accession>
<organism evidence="1 2">
    <name type="scientific">Albidovulum litorale</name>
    <dbReference type="NCBI Taxonomy" id="2984134"/>
    <lineage>
        <taxon>Bacteria</taxon>
        <taxon>Pseudomonadati</taxon>
        <taxon>Pseudomonadota</taxon>
        <taxon>Alphaproteobacteria</taxon>
        <taxon>Rhodobacterales</taxon>
        <taxon>Paracoccaceae</taxon>
        <taxon>Albidovulum</taxon>
    </lineage>
</organism>
<dbReference type="Proteomes" id="UP001652564">
    <property type="component" value="Unassembled WGS sequence"/>
</dbReference>
<gene>
    <name evidence="1" type="ORF">OEZ71_08530</name>
</gene>
<proteinExistence type="predicted"/>
<dbReference type="EMBL" id="JAOWKZ010000002">
    <property type="protein sequence ID" value="MCV2872339.1"/>
    <property type="molecule type" value="Genomic_DNA"/>
</dbReference>
<protein>
    <recommendedName>
        <fullName evidence="3">RiboL-PSP-HEPN domain-containing protein</fullName>
    </recommendedName>
</protein>
<dbReference type="RefSeq" id="WP_263739522.1">
    <property type="nucleotide sequence ID" value="NZ_JAOWKZ010000002.1"/>
</dbReference>
<keyword evidence="2" id="KW-1185">Reference proteome</keyword>
<reference evidence="1 2" key="1">
    <citation type="submission" date="2022-10" db="EMBL/GenBank/DDBJ databases">
        <title>Defluviimonas sp. nov., isolated from ocean surface sediments.</title>
        <authorList>
            <person name="He W."/>
            <person name="Wang L."/>
            <person name="Zhang D.-F."/>
        </authorList>
    </citation>
    <scope>NUCLEOTIDE SEQUENCE [LARGE SCALE GENOMIC DNA]</scope>
    <source>
        <strain evidence="1 2">WL0050</strain>
    </source>
</reference>
<name>A0ABT2ZMI1_9RHOB</name>